<comment type="caution">
    <text evidence="2">The sequence shown here is derived from an EMBL/GenBank/DDBJ whole genome shotgun (WGS) entry which is preliminary data.</text>
</comment>
<evidence type="ECO:0000313" key="3">
    <source>
        <dbReference type="Proteomes" id="UP001431313"/>
    </source>
</evidence>
<reference evidence="2" key="1">
    <citation type="submission" date="2022-08" db="EMBL/GenBank/DDBJ databases">
        <authorList>
            <person name="Somphong A."/>
            <person name="Phongsopitanun W."/>
        </authorList>
    </citation>
    <scope>NUCLEOTIDE SEQUENCE</scope>
    <source>
        <strain evidence="2">LP05-1</strain>
    </source>
</reference>
<evidence type="ECO:0000256" key="1">
    <source>
        <dbReference type="SAM" id="MobiDB-lite"/>
    </source>
</evidence>
<evidence type="ECO:0000313" key="2">
    <source>
        <dbReference type="EMBL" id="MCS0639796.1"/>
    </source>
</evidence>
<organism evidence="2 3">
    <name type="scientific">Streptomyces pyxinae</name>
    <dbReference type="NCBI Taxonomy" id="2970734"/>
    <lineage>
        <taxon>Bacteria</taxon>
        <taxon>Bacillati</taxon>
        <taxon>Actinomycetota</taxon>
        <taxon>Actinomycetes</taxon>
        <taxon>Kitasatosporales</taxon>
        <taxon>Streptomycetaceae</taxon>
        <taxon>Streptomyces</taxon>
    </lineage>
</organism>
<proteinExistence type="predicted"/>
<dbReference type="EMBL" id="JANUGQ010000045">
    <property type="protein sequence ID" value="MCS0639796.1"/>
    <property type="molecule type" value="Genomic_DNA"/>
</dbReference>
<gene>
    <name evidence="2" type="ORF">NX801_29995</name>
</gene>
<protein>
    <recommendedName>
        <fullName evidence="4">Transposase</fullName>
    </recommendedName>
</protein>
<feature type="region of interest" description="Disordered" evidence="1">
    <location>
        <begin position="70"/>
        <end position="115"/>
    </location>
</feature>
<dbReference type="Proteomes" id="UP001431313">
    <property type="component" value="Unassembled WGS sequence"/>
</dbReference>
<name>A0ABT2CSY5_9ACTN</name>
<keyword evidence="3" id="KW-1185">Reference proteome</keyword>
<accession>A0ABT2CSY5</accession>
<sequence length="115" mass="12465">MPEADTELMRERPGLLLISDEGFASKTFERSLSARGTTLLRPSRKKKILRPGEPLLKKVRQLIEPATTPLRAGSTWNDTAGVPSRASLSASLSACRPWTPRSGTTSGPARRSAAH</sequence>
<feature type="compositionally biased region" description="Low complexity" evidence="1">
    <location>
        <begin position="84"/>
        <end position="94"/>
    </location>
</feature>
<evidence type="ECO:0008006" key="4">
    <source>
        <dbReference type="Google" id="ProtNLM"/>
    </source>
</evidence>